<comment type="similarity">
    <text evidence="1">Belongs to the PPR family. P subfamily.</text>
</comment>
<sequence>MATMLNLTNPKEPLRAGNSVLCSSSSKSTAKSRNDLAFEERKRVSVDYDRGTHDVSTRLPGLRKADIPKRHRLQVQNDRFQKDWTISEVADRVSDLRRWDDVDGLLNCWIGRFARKNFPLLIREMTRRGSLEHCVRVLSWMKNQKNYCARTDIYNMMIRLCARHNQTDQARGLFFEMQEWRCKPDVETYNALINAHGRAGQWRWAMNIMEDMLRAAIPPSRSTYNNLINACGSSGNWREALKVCNKMTDNGVGPDLVTHNIILSAYKTGAQYSKASSYFELMKGTGIRPDTTTLNIVIHCLIKLGQYAKAIEIFNSMRNRKAECDPDVVTFTSIIHMYSVCGQIENCKAVFNTMVAEGLKPNIISYNTLLGAYASHGMDKEALSVFNEIKQSGFRPDIVSYTSLLNAYGRLKQPQKASEVFDMMKRDKWKPNLVSYNALIDAYGSSGLLAQAVEVLREMEQNGIQPNIVSICTLLAACGRCGQKVNIDAVLSAAKLRGIKLNTVAYNSAIGSYMNTGENERAVSLYRSMRKKKVKPDSVTYTLLISGCCRMSKYDEALGFFDEMVDLKIPLSNEGRLTKAESVFDLIKADGLCPDVVMYTTMVHAYVAAENWEKACILFEEMETNGIQPDSIACSAVMRAYNRGGQSSKVLILVEHMREKGIPFNDSILFEIISACSLLRDWRTTIDLIKLMEPSLPVVSIAVINQLLHFLGRSGKVETMMKLFYKIVASGAEINMSTYSILLKNLLSSGNWRKYIEVLQWMEDAGIQPSNGMFLDISTYAQKSGGAEYAAIIKERLVSRPCGASNGYYLTSCRLHFGNDNRGMILELGVSISWTRKHLVLSMYLN</sequence>
<feature type="repeat" description="PPR" evidence="3">
    <location>
        <begin position="255"/>
        <end position="289"/>
    </location>
</feature>
<feature type="repeat" description="PPR" evidence="3">
    <location>
        <begin position="537"/>
        <end position="571"/>
    </location>
</feature>
<dbReference type="PANTHER" id="PTHR47447">
    <property type="entry name" value="OS03G0856100 PROTEIN"/>
    <property type="match status" value="1"/>
</dbReference>
<evidence type="ECO:0000313" key="4">
    <source>
        <dbReference type="EMBL" id="EXC04358.1"/>
    </source>
</evidence>
<dbReference type="Proteomes" id="UP000030645">
    <property type="component" value="Unassembled WGS sequence"/>
</dbReference>
<dbReference type="PROSITE" id="PS51375">
    <property type="entry name" value="PPR"/>
    <property type="match status" value="14"/>
</dbReference>
<feature type="repeat" description="PPR" evidence="3">
    <location>
        <begin position="362"/>
        <end position="396"/>
    </location>
</feature>
<keyword evidence="5" id="KW-1185">Reference proteome</keyword>
<dbReference type="EMBL" id="KE345467">
    <property type="protein sequence ID" value="EXC04358.1"/>
    <property type="molecule type" value="Genomic_DNA"/>
</dbReference>
<feature type="repeat" description="PPR" evidence="3">
    <location>
        <begin position="327"/>
        <end position="361"/>
    </location>
</feature>
<dbReference type="Pfam" id="PF01535">
    <property type="entry name" value="PPR"/>
    <property type="match status" value="2"/>
</dbReference>
<dbReference type="FunFam" id="1.25.40.10:FF:001209">
    <property type="entry name" value="Os07g0213300 protein"/>
    <property type="match status" value="1"/>
</dbReference>
<feature type="repeat" description="PPR" evidence="3">
    <location>
        <begin position="735"/>
        <end position="769"/>
    </location>
</feature>
<evidence type="ECO:0000256" key="2">
    <source>
        <dbReference type="ARBA" id="ARBA00022737"/>
    </source>
</evidence>
<feature type="repeat" description="PPR" evidence="3">
    <location>
        <begin position="397"/>
        <end position="431"/>
    </location>
</feature>
<dbReference type="AlphaFoldDB" id="W9S1T3"/>
<dbReference type="FunFam" id="1.25.40.10:FF:003312">
    <property type="entry name" value="Predicted protein"/>
    <property type="match status" value="1"/>
</dbReference>
<feature type="repeat" description="PPR" evidence="3">
    <location>
        <begin position="432"/>
        <end position="466"/>
    </location>
</feature>
<dbReference type="STRING" id="981085.W9S1T3"/>
<evidence type="ECO:0000313" key="5">
    <source>
        <dbReference type="Proteomes" id="UP000030645"/>
    </source>
</evidence>
<dbReference type="InterPro" id="IPR011990">
    <property type="entry name" value="TPR-like_helical_dom_sf"/>
</dbReference>
<dbReference type="FunFam" id="1.25.40.10:FF:000554">
    <property type="entry name" value="Pentatricopeptide repeat-containing protein At2g41720"/>
    <property type="match status" value="1"/>
</dbReference>
<feature type="repeat" description="PPR" evidence="3">
    <location>
        <begin position="150"/>
        <end position="184"/>
    </location>
</feature>
<evidence type="ECO:0000256" key="1">
    <source>
        <dbReference type="ARBA" id="ARBA00007626"/>
    </source>
</evidence>
<evidence type="ECO:0008006" key="6">
    <source>
        <dbReference type="Google" id="ProtNLM"/>
    </source>
</evidence>
<dbReference type="PANTHER" id="PTHR47447:SF21">
    <property type="entry name" value="PENTACOTRIPEPTIDE-REPEAT REGION OF PRORP DOMAIN-CONTAINING PROTEIN"/>
    <property type="match status" value="1"/>
</dbReference>
<organism evidence="4 5">
    <name type="scientific">Morus notabilis</name>
    <dbReference type="NCBI Taxonomy" id="981085"/>
    <lineage>
        <taxon>Eukaryota</taxon>
        <taxon>Viridiplantae</taxon>
        <taxon>Streptophyta</taxon>
        <taxon>Embryophyta</taxon>
        <taxon>Tracheophyta</taxon>
        <taxon>Spermatophyta</taxon>
        <taxon>Magnoliopsida</taxon>
        <taxon>eudicotyledons</taxon>
        <taxon>Gunneridae</taxon>
        <taxon>Pentapetalae</taxon>
        <taxon>rosids</taxon>
        <taxon>fabids</taxon>
        <taxon>Rosales</taxon>
        <taxon>Moraceae</taxon>
        <taxon>Moreae</taxon>
        <taxon>Morus</taxon>
    </lineage>
</organism>
<dbReference type="InterPro" id="IPR002885">
    <property type="entry name" value="PPR_rpt"/>
</dbReference>
<dbReference type="Pfam" id="PF13812">
    <property type="entry name" value="PPR_3"/>
    <property type="match status" value="3"/>
</dbReference>
<reference evidence="5" key="1">
    <citation type="submission" date="2013-01" db="EMBL/GenBank/DDBJ databases">
        <title>Draft Genome Sequence of a Mulberry Tree, Morus notabilis C.K. Schneid.</title>
        <authorList>
            <person name="He N."/>
            <person name="Zhao S."/>
        </authorList>
    </citation>
    <scope>NUCLEOTIDE SEQUENCE</scope>
</reference>
<feature type="repeat" description="PPR" evidence="3">
    <location>
        <begin position="290"/>
        <end position="324"/>
    </location>
</feature>
<proteinExistence type="inferred from homology"/>
<dbReference type="Gene3D" id="1.25.40.10">
    <property type="entry name" value="Tetratricopeptide repeat domain"/>
    <property type="match status" value="6"/>
</dbReference>
<dbReference type="Pfam" id="PF13041">
    <property type="entry name" value="PPR_2"/>
    <property type="match status" value="4"/>
</dbReference>
<dbReference type="SUPFAM" id="SSF48452">
    <property type="entry name" value="TPR-like"/>
    <property type="match status" value="1"/>
</dbReference>
<keyword evidence="2" id="KW-0677">Repeat</keyword>
<dbReference type="NCBIfam" id="TIGR00756">
    <property type="entry name" value="PPR"/>
    <property type="match status" value="12"/>
</dbReference>
<feature type="repeat" description="PPR" evidence="3">
    <location>
        <begin position="595"/>
        <end position="629"/>
    </location>
</feature>
<accession>W9S1T3</accession>
<evidence type="ECO:0000256" key="3">
    <source>
        <dbReference type="PROSITE-ProRule" id="PRU00708"/>
    </source>
</evidence>
<dbReference type="eggNOG" id="KOG4197">
    <property type="taxonomic scope" value="Eukaryota"/>
</dbReference>
<gene>
    <name evidence="4" type="ORF">L484_015985</name>
</gene>
<name>W9S1T3_9ROSA</name>
<protein>
    <recommendedName>
        <fullName evidence="6">Pentacotripeptide-repeat region of PRORP domain-containing protein</fullName>
    </recommendedName>
</protein>
<feature type="repeat" description="PPR" evidence="3">
    <location>
        <begin position="630"/>
        <end position="664"/>
    </location>
</feature>
<feature type="repeat" description="PPR" evidence="3">
    <location>
        <begin position="185"/>
        <end position="219"/>
    </location>
</feature>
<feature type="repeat" description="PPR" evidence="3">
    <location>
        <begin position="220"/>
        <end position="254"/>
    </location>
</feature>
<feature type="repeat" description="PPR" evidence="3">
    <location>
        <begin position="502"/>
        <end position="536"/>
    </location>
</feature>